<evidence type="ECO:0000313" key="2">
    <source>
        <dbReference type="Proteomes" id="UP001225356"/>
    </source>
</evidence>
<dbReference type="Proteomes" id="UP001225356">
    <property type="component" value="Unassembled WGS sequence"/>
</dbReference>
<evidence type="ECO:0000313" key="1">
    <source>
        <dbReference type="EMBL" id="MDP9841295.1"/>
    </source>
</evidence>
<accession>A0ABT9Q4B0</accession>
<evidence type="ECO:0008006" key="3">
    <source>
        <dbReference type="Google" id="ProtNLM"/>
    </source>
</evidence>
<organism evidence="1 2">
    <name type="scientific">Streptosporangium lutulentum</name>
    <dbReference type="NCBI Taxonomy" id="1461250"/>
    <lineage>
        <taxon>Bacteria</taxon>
        <taxon>Bacillati</taxon>
        <taxon>Actinomycetota</taxon>
        <taxon>Actinomycetes</taxon>
        <taxon>Streptosporangiales</taxon>
        <taxon>Streptosporangiaceae</taxon>
        <taxon>Streptosporangium</taxon>
    </lineage>
</organism>
<reference evidence="1 2" key="1">
    <citation type="submission" date="2023-07" db="EMBL/GenBank/DDBJ databases">
        <title>Sequencing the genomes of 1000 actinobacteria strains.</title>
        <authorList>
            <person name="Klenk H.-P."/>
        </authorList>
    </citation>
    <scope>NUCLEOTIDE SEQUENCE [LARGE SCALE GENOMIC DNA]</scope>
    <source>
        <strain evidence="1 2">DSM 46740</strain>
    </source>
</reference>
<gene>
    <name evidence="1" type="ORF">J2853_000506</name>
</gene>
<name>A0ABT9Q4B0_9ACTN</name>
<comment type="caution">
    <text evidence="1">The sequence shown here is derived from an EMBL/GenBank/DDBJ whole genome shotgun (WGS) entry which is preliminary data.</text>
</comment>
<proteinExistence type="predicted"/>
<protein>
    <recommendedName>
        <fullName evidence="3">Secreted protein</fullName>
    </recommendedName>
</protein>
<dbReference type="EMBL" id="JAUSQU010000001">
    <property type="protein sequence ID" value="MDP9841295.1"/>
    <property type="molecule type" value="Genomic_DNA"/>
</dbReference>
<dbReference type="RefSeq" id="WP_307554493.1">
    <property type="nucleotide sequence ID" value="NZ_JAUSQU010000001.1"/>
</dbReference>
<keyword evidence="2" id="KW-1185">Reference proteome</keyword>
<sequence length="887" mass="94592">MSLIELVEAGDVAGVVGELGRLTPAQRKENDVALAARRAVMNTERDRYSATEMNAQLAAELGCQDSAAAAADWLCVIENRRAVGGPSEDGAWMVDVIDSRPIEWRAELAGLLGERVQTGWTSVFAFLEHLVHDTGCPVPTSDAFLGSWLGDRGIGHQERPAHLKGGVRGADLRERLLEDPWTARLLPLAVARPGVDLPLQNLAEISLAEPGLIDRDVLAGRCYALLSDKAPWGSIQLKAMELTPAEHAKVSGPRVELLDRCLERLLQDGTRMAVGPWLYLLRVMAPAPAEHAAVAGDYLALLDGSPPVAEYAQEILAGLDEIGLVERELVGEAGERVLLRPEKKLVRAQLSWLDRAAKRDPARAGQVVMAVATAFDHRDAALRERALAVVGRHLKAAGESVLPELRAAAERLGPALSARAAELLGMPSDGAAEPLADVLPVVPEPRPVPGPLATVAEVAEEVAAVVAGDQDVVAFERALDGLVRHAHLDRAALATALKPVSREEPRWRFDCAPEHLYAVARAVADPEPYEYLHRRRGTGQFSLTGELLAARLVEAGELVASGTQPFLLAVPTLSTGALDAAVLVERLAAFEGLGVTPGPVDLAQALLRVTPTADRQVLSSAENLGSEAGRRTAAWLRAGGLPHQDSEPPDWDTARKRWRSPARPGLTLDPPMPKEVAKLLGPYERRKHYVVDPPQAYWFAQLPHHRDVVAARDYFESCQNDRGWTAALPFMAESGGPAGFAVHMALAESTGTSRPADRGPAVDAMLVLAARGQLDAALLGRQIAALVCEGGVLANRLVETLRIMADTGAYGTVWSVLEGALPGLLGDKPVRGAAELLALAVECASRCGASGEVAEVTAVARRTGSSLVVKNARALREVLLRAGHAAR</sequence>